<feature type="binding site" evidence="11">
    <location>
        <position position="75"/>
    </location>
    <ligand>
        <name>Mn(2+)</name>
        <dbReference type="ChEBI" id="CHEBI:29035"/>
        <label>1</label>
    </ligand>
</feature>
<evidence type="ECO:0000256" key="11">
    <source>
        <dbReference type="PIRSR" id="PIRSR601233-3"/>
    </source>
</evidence>
<proteinExistence type="predicted"/>
<dbReference type="PANTHER" id="PTHR43749:SF2">
    <property type="entry name" value="RNA-SPLICING LIGASE RTCB"/>
    <property type="match status" value="1"/>
</dbReference>
<feature type="binding site" evidence="11">
    <location>
        <position position="182"/>
    </location>
    <ligand>
        <name>Mn(2+)</name>
        <dbReference type="ChEBI" id="CHEBI:29035"/>
        <label>2</label>
    </ligand>
</feature>
<comment type="catalytic activity">
    <reaction evidence="8">
        <text>a 3'-end 3'-phospho-ribonucleotide-RNA + a 5'-end dephospho-ribonucleoside-RNA + GTP = a ribonucleotidyl-ribonucleotide-RNA + GMP + diphosphate</text>
        <dbReference type="Rhea" id="RHEA:68076"/>
        <dbReference type="Rhea" id="RHEA-COMP:10463"/>
        <dbReference type="Rhea" id="RHEA-COMP:13936"/>
        <dbReference type="Rhea" id="RHEA-COMP:17355"/>
        <dbReference type="ChEBI" id="CHEBI:33019"/>
        <dbReference type="ChEBI" id="CHEBI:37565"/>
        <dbReference type="ChEBI" id="CHEBI:58115"/>
        <dbReference type="ChEBI" id="CHEBI:83062"/>
        <dbReference type="ChEBI" id="CHEBI:138284"/>
        <dbReference type="ChEBI" id="CHEBI:173118"/>
        <dbReference type="EC" id="6.5.1.8"/>
    </reaction>
</comment>
<dbReference type="InterPro" id="IPR001233">
    <property type="entry name" value="RtcB"/>
</dbReference>
<dbReference type="Proteomes" id="UP000298277">
    <property type="component" value="Unassembled WGS sequence"/>
</dbReference>
<evidence type="ECO:0000256" key="4">
    <source>
        <dbReference type="ARBA" id="ARBA00022741"/>
    </source>
</evidence>
<keyword evidence="5" id="KW-0692">RNA repair</keyword>
<dbReference type="GO" id="GO:0030145">
    <property type="term" value="F:manganese ion binding"/>
    <property type="evidence" value="ECO:0007669"/>
    <property type="project" value="TreeGrafter"/>
</dbReference>
<dbReference type="GO" id="GO:0003909">
    <property type="term" value="F:DNA ligase activity"/>
    <property type="evidence" value="ECO:0007669"/>
    <property type="project" value="TreeGrafter"/>
</dbReference>
<evidence type="ECO:0000256" key="7">
    <source>
        <dbReference type="ARBA" id="ARBA00023211"/>
    </source>
</evidence>
<protein>
    <recommendedName>
        <fullName evidence="1">3'-phosphate/5'-hydroxy nucleic acid ligase</fullName>
        <ecNumber evidence="1">6.5.1.8</ecNumber>
    </recommendedName>
</protein>
<dbReference type="GO" id="GO:0170057">
    <property type="term" value="F:RNA ligase (GTP) activity"/>
    <property type="evidence" value="ECO:0007669"/>
    <property type="project" value="UniProtKB-EC"/>
</dbReference>
<dbReference type="InterPro" id="IPR036025">
    <property type="entry name" value="RtcB-like_sf"/>
</dbReference>
<dbReference type="EC" id="6.5.1.8" evidence="1"/>
<gene>
    <name evidence="12" type="ORF">EHQ17_04510</name>
</gene>
<feature type="binding site" evidence="11">
    <location>
        <position position="165"/>
    </location>
    <ligand>
        <name>Mn(2+)</name>
        <dbReference type="ChEBI" id="CHEBI:29035"/>
        <label>1</label>
    </ligand>
</feature>
<feature type="binding site" evidence="10">
    <location>
        <begin position="164"/>
        <end position="168"/>
    </location>
    <ligand>
        <name>GMP</name>
        <dbReference type="ChEBI" id="CHEBI:58115"/>
    </ligand>
</feature>
<evidence type="ECO:0000256" key="8">
    <source>
        <dbReference type="ARBA" id="ARBA00047746"/>
    </source>
</evidence>
<feature type="binding site" evidence="10">
    <location>
        <position position="309"/>
    </location>
    <ligand>
        <name>GMP</name>
        <dbReference type="ChEBI" id="CHEBI:58115"/>
    </ligand>
</feature>
<evidence type="ECO:0000313" key="13">
    <source>
        <dbReference type="Proteomes" id="UP000298277"/>
    </source>
</evidence>
<evidence type="ECO:0000256" key="6">
    <source>
        <dbReference type="ARBA" id="ARBA00023134"/>
    </source>
</evidence>
<reference evidence="12" key="1">
    <citation type="journal article" date="2019" name="PLoS Negl. Trop. Dis.">
        <title>Revisiting the worldwide diversity of Leptospira species in the environment.</title>
        <authorList>
            <person name="Vincent A.T."/>
            <person name="Schiettekatte O."/>
            <person name="Bourhy P."/>
            <person name="Veyrier F.J."/>
            <person name="Picardeau M."/>
        </authorList>
    </citation>
    <scope>NUCLEOTIDE SEQUENCE [LARGE SCALE GENOMIC DNA]</scope>
    <source>
        <strain evidence="12">201800299</strain>
    </source>
</reference>
<dbReference type="SUPFAM" id="SSF103365">
    <property type="entry name" value="Hypothetical protein PH1602"/>
    <property type="match status" value="1"/>
</dbReference>
<evidence type="ECO:0000256" key="10">
    <source>
        <dbReference type="PIRSR" id="PIRSR601233-2"/>
    </source>
</evidence>
<feature type="binding site" evidence="10">
    <location>
        <begin position="302"/>
        <end position="305"/>
    </location>
    <ligand>
        <name>GMP</name>
        <dbReference type="ChEBI" id="CHEBI:58115"/>
    </ligand>
</feature>
<dbReference type="GO" id="GO:0005525">
    <property type="term" value="F:GTP binding"/>
    <property type="evidence" value="ECO:0007669"/>
    <property type="project" value="UniProtKB-KW"/>
</dbReference>
<evidence type="ECO:0000256" key="9">
    <source>
        <dbReference type="PIRSR" id="PIRSR601233-1"/>
    </source>
</evidence>
<dbReference type="GO" id="GO:0042245">
    <property type="term" value="P:RNA repair"/>
    <property type="evidence" value="ECO:0007669"/>
    <property type="project" value="UniProtKB-KW"/>
</dbReference>
<feature type="active site" description="GMP-histidine intermediate" evidence="9">
    <location>
        <position position="326"/>
    </location>
</feature>
<evidence type="ECO:0000256" key="2">
    <source>
        <dbReference type="ARBA" id="ARBA00022598"/>
    </source>
</evidence>
<keyword evidence="2" id="KW-0436">Ligase</keyword>
<dbReference type="InterPro" id="IPR052915">
    <property type="entry name" value="RtcB-like"/>
</dbReference>
<dbReference type="GO" id="GO:0006396">
    <property type="term" value="P:RNA processing"/>
    <property type="evidence" value="ECO:0007669"/>
    <property type="project" value="InterPro"/>
</dbReference>
<keyword evidence="6 10" id="KW-0342">GTP-binding</keyword>
<comment type="cofactor">
    <cofactor evidence="11">
        <name>Mn(2+)</name>
        <dbReference type="ChEBI" id="CHEBI:29035"/>
    </cofactor>
    <text evidence="11">Binds 2 manganese ions per subunit.</text>
</comment>
<evidence type="ECO:0000313" key="12">
    <source>
        <dbReference type="EMBL" id="TGK36183.1"/>
    </source>
</evidence>
<evidence type="ECO:0000256" key="5">
    <source>
        <dbReference type="ARBA" id="ARBA00022800"/>
    </source>
</evidence>
<dbReference type="Pfam" id="PF01139">
    <property type="entry name" value="RtcB"/>
    <property type="match status" value="1"/>
</dbReference>
<dbReference type="FunFam" id="3.90.1860.10:FF:000003">
    <property type="entry name" value="RNA-splicing ligase RtcB"/>
    <property type="match status" value="1"/>
</dbReference>
<accession>A0A5F1YDH4</accession>
<feature type="binding site" evidence="11">
    <location>
        <position position="270"/>
    </location>
    <ligand>
        <name>Mn(2+)</name>
        <dbReference type="ChEBI" id="CHEBI:29035"/>
        <label>2</label>
    </ligand>
</feature>
<feature type="binding site" evidence="10">
    <location>
        <position position="396"/>
    </location>
    <ligand>
        <name>GMP</name>
        <dbReference type="ChEBI" id="CHEBI:58115"/>
    </ligand>
</feature>
<dbReference type="AlphaFoldDB" id="A0A5F1YDH4"/>
<name>A0A5F1YDH4_9LEPT</name>
<dbReference type="GO" id="GO:0006281">
    <property type="term" value="P:DNA repair"/>
    <property type="evidence" value="ECO:0007669"/>
    <property type="project" value="TreeGrafter"/>
</dbReference>
<sequence length="397" mass="43950">MCISELHGKNVPIKLWTRQEEVEEQALGQLKNIAELPWVFKHVAVMPDVHYGKGATVGSVIAMKDAVSPAAVGVDIGCGMMASKTNLTSKDLPESLKQIRSQVERDIPVGFNAHDDEVFSKLFTKGPNAELASHLMGNFPYLSHTVQDLSQKMKTQIGTLGGGNHFIELCVDTEDNVWLLLHSGSRNIGKTLAEHHIAIARGLIHNETLPDKDLAVFLSGTSEMREYARDLAWAQQYAYLNRVTMMELYKNAIKRYIPHMETTFDVICHHNYVSEETHFGEDVIVTRKGAISARNGEYGIIPGSMGAKSFIVKGLGNPDSFHSASHGAGRRLSRNKAKAHFSVEDLEKQTHGVECRKDLGVLDEIPGAYKDIIQVMKYQESLVSIVAELKQVMCVKG</sequence>
<dbReference type="EMBL" id="RQFA01000024">
    <property type="protein sequence ID" value="TGK36183.1"/>
    <property type="molecule type" value="Genomic_DNA"/>
</dbReference>
<evidence type="ECO:0000256" key="1">
    <source>
        <dbReference type="ARBA" id="ARBA00012726"/>
    </source>
</evidence>
<dbReference type="RefSeq" id="WP_135736144.1">
    <property type="nucleotide sequence ID" value="NZ_RQEZ01000086.1"/>
</dbReference>
<evidence type="ECO:0000256" key="3">
    <source>
        <dbReference type="ARBA" id="ARBA00022723"/>
    </source>
</evidence>
<dbReference type="PANTHER" id="PTHR43749">
    <property type="entry name" value="RNA-SPLICING LIGASE RTCB"/>
    <property type="match status" value="1"/>
</dbReference>
<organism evidence="12 13">
    <name type="scientific">Leptospira gomenensis</name>
    <dbReference type="NCBI Taxonomy" id="2484974"/>
    <lineage>
        <taxon>Bacteria</taxon>
        <taxon>Pseudomonadati</taxon>
        <taxon>Spirochaetota</taxon>
        <taxon>Spirochaetia</taxon>
        <taxon>Leptospirales</taxon>
        <taxon>Leptospiraceae</taxon>
        <taxon>Leptospira</taxon>
    </lineage>
</organism>
<feature type="binding site" evidence="10">
    <location>
        <begin position="326"/>
        <end position="329"/>
    </location>
    <ligand>
        <name>GMP</name>
        <dbReference type="ChEBI" id="CHEBI:58115"/>
    </ligand>
</feature>
<keyword evidence="7 11" id="KW-0464">Manganese</keyword>
<feature type="binding site" evidence="10">
    <location>
        <begin position="270"/>
        <end position="271"/>
    </location>
    <ligand>
        <name>GMP</name>
        <dbReference type="ChEBI" id="CHEBI:58115"/>
    </ligand>
</feature>
<comment type="caution">
    <text evidence="12">The sequence shown here is derived from an EMBL/GenBank/DDBJ whole genome shotgun (WGS) entry which is preliminary data.</text>
</comment>
<keyword evidence="4 10" id="KW-0547">Nucleotide-binding</keyword>
<keyword evidence="13" id="KW-1185">Reference proteome</keyword>
<keyword evidence="3 11" id="KW-0479">Metal-binding</keyword>
<dbReference type="Gene3D" id="3.90.1860.10">
    <property type="entry name" value="tRNA-splicing ligase RtcB"/>
    <property type="match status" value="1"/>
</dbReference>